<dbReference type="InterPro" id="IPR036864">
    <property type="entry name" value="Zn2-C6_fun-type_DNA-bd_sf"/>
</dbReference>
<dbReference type="OrthoDB" id="10261408at2759"/>
<name>A0A0D2B647_9PEZI</name>
<evidence type="ECO:0000313" key="5">
    <source>
        <dbReference type="EMBL" id="KIW06719.1"/>
    </source>
</evidence>
<reference evidence="5 6" key="1">
    <citation type="submission" date="2015-01" db="EMBL/GenBank/DDBJ databases">
        <title>The Genome Sequence of Ochroconis gallopava CBS43764.</title>
        <authorList>
            <consortium name="The Broad Institute Genomics Platform"/>
            <person name="Cuomo C."/>
            <person name="de Hoog S."/>
            <person name="Gorbushina A."/>
            <person name="Stielow B."/>
            <person name="Teixiera M."/>
            <person name="Abouelleil A."/>
            <person name="Chapman S.B."/>
            <person name="Priest M."/>
            <person name="Young S.K."/>
            <person name="Wortman J."/>
            <person name="Nusbaum C."/>
            <person name="Birren B."/>
        </authorList>
    </citation>
    <scope>NUCLEOTIDE SEQUENCE [LARGE SCALE GENOMIC DNA]</scope>
    <source>
        <strain evidence="5 6">CBS 43764</strain>
    </source>
</reference>
<feature type="domain" description="Zn(2)-C6 fungal-type" evidence="4">
    <location>
        <begin position="38"/>
        <end position="68"/>
    </location>
</feature>
<dbReference type="InterPro" id="IPR001138">
    <property type="entry name" value="Zn2Cys6_DnaBD"/>
</dbReference>
<dbReference type="SMART" id="SM00066">
    <property type="entry name" value="GAL4"/>
    <property type="match status" value="1"/>
</dbReference>
<dbReference type="InterPro" id="IPR053187">
    <property type="entry name" value="Notoamide_regulator"/>
</dbReference>
<dbReference type="PROSITE" id="PS50048">
    <property type="entry name" value="ZN2_CY6_FUNGAL_2"/>
    <property type="match status" value="1"/>
</dbReference>
<keyword evidence="1" id="KW-0539">Nucleus</keyword>
<dbReference type="HOGENOM" id="CLU_1556463_0_0_1"/>
<dbReference type="PANTHER" id="PTHR47256:SF1">
    <property type="entry name" value="ZN(II)2CYS6 TRANSCRIPTION FACTOR (EUROFUNG)"/>
    <property type="match status" value="1"/>
</dbReference>
<gene>
    <name evidence="5" type="ORF">PV09_02414</name>
</gene>
<evidence type="ECO:0000256" key="1">
    <source>
        <dbReference type="ARBA" id="ARBA00023242"/>
    </source>
</evidence>
<proteinExistence type="predicted"/>
<dbReference type="Pfam" id="PF00172">
    <property type="entry name" value="Zn_clus"/>
    <property type="match status" value="1"/>
</dbReference>
<dbReference type="Gene3D" id="4.10.240.10">
    <property type="entry name" value="Zn(2)-C6 fungal-type DNA-binding domain"/>
    <property type="match status" value="1"/>
</dbReference>
<dbReference type="EMBL" id="KN847534">
    <property type="protein sequence ID" value="KIW06719.1"/>
    <property type="molecule type" value="Genomic_DNA"/>
</dbReference>
<feature type="region of interest" description="Disordered" evidence="3">
    <location>
        <begin position="151"/>
        <end position="172"/>
    </location>
</feature>
<dbReference type="GeneID" id="27310387"/>
<keyword evidence="2" id="KW-0175">Coiled coil</keyword>
<dbReference type="RefSeq" id="XP_016216588.1">
    <property type="nucleotide sequence ID" value="XM_016355452.1"/>
</dbReference>
<dbReference type="AlphaFoldDB" id="A0A0D2B647"/>
<feature type="coiled-coil region" evidence="2">
    <location>
        <begin position="77"/>
        <end position="104"/>
    </location>
</feature>
<dbReference type="GO" id="GO:0008270">
    <property type="term" value="F:zinc ion binding"/>
    <property type="evidence" value="ECO:0007669"/>
    <property type="project" value="InterPro"/>
</dbReference>
<keyword evidence="6" id="KW-1185">Reference proteome</keyword>
<dbReference type="PROSITE" id="PS00463">
    <property type="entry name" value="ZN2_CY6_FUNGAL_1"/>
    <property type="match status" value="1"/>
</dbReference>
<accession>A0A0D2B647</accession>
<dbReference type="GO" id="GO:0000981">
    <property type="term" value="F:DNA-binding transcription factor activity, RNA polymerase II-specific"/>
    <property type="evidence" value="ECO:0007669"/>
    <property type="project" value="InterPro"/>
</dbReference>
<dbReference type="STRING" id="253628.A0A0D2B647"/>
<feature type="region of interest" description="Disordered" evidence="3">
    <location>
        <begin position="1"/>
        <end position="24"/>
    </location>
</feature>
<protein>
    <recommendedName>
        <fullName evidence="4">Zn(2)-C6 fungal-type domain-containing protein</fullName>
    </recommendedName>
</protein>
<dbReference type="Proteomes" id="UP000053259">
    <property type="component" value="Unassembled WGS sequence"/>
</dbReference>
<sequence>MEGRYARVLPASSPTLTSSYRRSSEEITPKKRSAVIAACDSCRHKKIRCDGKRPECASCVRHRIDCRYATVKGESRSAALKRKYNDYEQENSQLKQVLEAMRTKPYKEAIAILNLVRSTSHLMEVLDHITSLDLTSFTQDDLSLDDRHSVAQEGKAQELQGRGTTRPWELSA</sequence>
<dbReference type="PANTHER" id="PTHR47256">
    <property type="entry name" value="ZN(II)2CYS6 TRANSCRIPTION FACTOR (EUROFUNG)-RELATED"/>
    <property type="match status" value="1"/>
</dbReference>
<dbReference type="SUPFAM" id="SSF57701">
    <property type="entry name" value="Zn2/Cys6 DNA-binding domain"/>
    <property type="match status" value="1"/>
</dbReference>
<evidence type="ECO:0000259" key="4">
    <source>
        <dbReference type="PROSITE" id="PS50048"/>
    </source>
</evidence>
<dbReference type="InParanoid" id="A0A0D2B647"/>
<dbReference type="VEuPathDB" id="FungiDB:PV09_02414"/>
<feature type="compositionally biased region" description="Polar residues" evidence="3">
    <location>
        <begin position="12"/>
        <end position="21"/>
    </location>
</feature>
<evidence type="ECO:0000256" key="3">
    <source>
        <dbReference type="SAM" id="MobiDB-lite"/>
    </source>
</evidence>
<evidence type="ECO:0000256" key="2">
    <source>
        <dbReference type="SAM" id="Coils"/>
    </source>
</evidence>
<organism evidence="5 6">
    <name type="scientific">Verruconis gallopava</name>
    <dbReference type="NCBI Taxonomy" id="253628"/>
    <lineage>
        <taxon>Eukaryota</taxon>
        <taxon>Fungi</taxon>
        <taxon>Dikarya</taxon>
        <taxon>Ascomycota</taxon>
        <taxon>Pezizomycotina</taxon>
        <taxon>Dothideomycetes</taxon>
        <taxon>Pleosporomycetidae</taxon>
        <taxon>Venturiales</taxon>
        <taxon>Sympoventuriaceae</taxon>
        <taxon>Verruconis</taxon>
    </lineage>
</organism>
<evidence type="ECO:0000313" key="6">
    <source>
        <dbReference type="Proteomes" id="UP000053259"/>
    </source>
</evidence>
<dbReference type="CDD" id="cd00067">
    <property type="entry name" value="GAL4"/>
    <property type="match status" value="1"/>
</dbReference>